<dbReference type="InterPro" id="IPR014729">
    <property type="entry name" value="Rossmann-like_a/b/a_fold"/>
</dbReference>
<reference evidence="3 4" key="1">
    <citation type="journal article" date="2013" name="ISME J.">
        <title>A metabolic model for members of the genus Tetrasphaera involved in enhanced biological phosphorus removal.</title>
        <authorList>
            <person name="Kristiansen R."/>
            <person name="Nguyen H.T.T."/>
            <person name="Saunders A.M."/>
            <person name="Nielsen J.L."/>
            <person name="Wimmer R."/>
            <person name="Le V.Q."/>
            <person name="McIlroy S.J."/>
            <person name="Petrovski S."/>
            <person name="Seviour R.J."/>
            <person name="Calteau A."/>
            <person name="Nielsen K.L."/>
            <person name="Nielsen P.H."/>
        </authorList>
    </citation>
    <scope>NUCLEOTIDE SEQUENCE [LARGE SCALE GENOMIC DNA]</scope>
    <source>
        <strain evidence="3 4">T1-X7</strain>
    </source>
</reference>
<keyword evidence="4" id="KW-1185">Reference proteome</keyword>
<dbReference type="AlphaFoldDB" id="A0A077M4M3"/>
<dbReference type="PANTHER" id="PTHR46268:SF6">
    <property type="entry name" value="UNIVERSAL STRESS PROTEIN UP12"/>
    <property type="match status" value="1"/>
</dbReference>
<dbReference type="PANTHER" id="PTHR46268">
    <property type="entry name" value="STRESS RESPONSE PROTEIN NHAX"/>
    <property type="match status" value="1"/>
</dbReference>
<dbReference type="InterPro" id="IPR006015">
    <property type="entry name" value="Universal_stress_UspA"/>
</dbReference>
<comment type="similarity">
    <text evidence="1">Belongs to the universal stress protein A family.</text>
</comment>
<dbReference type="OrthoDB" id="6174426at2"/>
<dbReference type="Pfam" id="PF00582">
    <property type="entry name" value="Usp"/>
    <property type="match status" value="2"/>
</dbReference>
<dbReference type="Gene3D" id="3.40.50.620">
    <property type="entry name" value="HUPs"/>
    <property type="match status" value="2"/>
</dbReference>
<dbReference type="SUPFAM" id="SSF52402">
    <property type="entry name" value="Adenine nucleotide alpha hydrolases-like"/>
    <property type="match status" value="2"/>
</dbReference>
<protein>
    <submittedName>
        <fullName evidence="3">Universal stress protein family protein</fullName>
    </submittedName>
</protein>
<proteinExistence type="inferred from homology"/>
<feature type="domain" description="UspA" evidence="2">
    <location>
        <begin position="151"/>
        <end position="288"/>
    </location>
</feature>
<organism evidence="3 4">
    <name type="scientific">Nostocoides japonicum T1-X7</name>
    <dbReference type="NCBI Taxonomy" id="1194083"/>
    <lineage>
        <taxon>Bacteria</taxon>
        <taxon>Bacillati</taxon>
        <taxon>Actinomycetota</taxon>
        <taxon>Actinomycetes</taxon>
        <taxon>Micrococcales</taxon>
        <taxon>Intrasporangiaceae</taxon>
        <taxon>Nostocoides</taxon>
    </lineage>
</organism>
<dbReference type="RefSeq" id="WP_048549701.1">
    <property type="nucleotide sequence ID" value="NZ_HF570958.1"/>
</dbReference>
<dbReference type="PRINTS" id="PR01438">
    <property type="entry name" value="UNVRSLSTRESS"/>
</dbReference>
<evidence type="ECO:0000313" key="3">
    <source>
        <dbReference type="EMBL" id="CCH79070.1"/>
    </source>
</evidence>
<dbReference type="InterPro" id="IPR006016">
    <property type="entry name" value="UspA"/>
</dbReference>
<dbReference type="STRING" id="1194083.BN12_40040"/>
<comment type="caution">
    <text evidence="3">The sequence shown here is derived from an EMBL/GenBank/DDBJ whole genome shotgun (WGS) entry which is preliminary data.</text>
</comment>
<evidence type="ECO:0000313" key="4">
    <source>
        <dbReference type="Proteomes" id="UP000035721"/>
    </source>
</evidence>
<dbReference type="EMBL" id="CAJB01000334">
    <property type="protein sequence ID" value="CCH79070.1"/>
    <property type="molecule type" value="Genomic_DNA"/>
</dbReference>
<feature type="domain" description="UspA" evidence="2">
    <location>
        <begin position="6"/>
        <end position="140"/>
    </location>
</feature>
<dbReference type="Proteomes" id="UP000035721">
    <property type="component" value="Unassembled WGS sequence"/>
</dbReference>
<gene>
    <name evidence="3" type="ORF">BN12_40040</name>
</gene>
<sequence>MSKPADTILVGFDGSVAAYAALDWAIDEAKRRDADVVALLASGAAMVSTPLMPMMTDWPDDAATSVLRGAVAHAATRSPETRVRTTSSLSGAAGALVEGSASARLVVIGGERHNPLSELALGATAPQVAGHARCPVVVVPRGGSPAADAPVVVGVDGSSEAQTALEFAFGHAEETGRPLVAVHSWWLDAPDGLDLAVISPSFADRLERKQQDLVDEAIGTWKSKFPEVSVERVLVQGNPVEALLEAAKQADLLVVGSRGHGGFAGLFLGSVSQGLIHAALPCPLAVVHASDRLDNGRLATE</sequence>
<evidence type="ECO:0000259" key="2">
    <source>
        <dbReference type="Pfam" id="PF00582"/>
    </source>
</evidence>
<name>A0A077M4M3_9MICO</name>
<accession>A0A077M4M3</accession>
<evidence type="ECO:0000256" key="1">
    <source>
        <dbReference type="ARBA" id="ARBA00008791"/>
    </source>
</evidence>